<dbReference type="Proteomes" id="UP000245207">
    <property type="component" value="Unassembled WGS sequence"/>
</dbReference>
<feature type="domain" description="DUF8040" evidence="2">
    <location>
        <begin position="249"/>
        <end position="344"/>
    </location>
</feature>
<evidence type="ECO:0000313" key="3">
    <source>
        <dbReference type="EMBL" id="PWA43005.1"/>
    </source>
</evidence>
<keyword evidence="4" id="KW-1185">Reference proteome</keyword>
<evidence type="ECO:0000256" key="1">
    <source>
        <dbReference type="SAM" id="MobiDB-lite"/>
    </source>
</evidence>
<reference evidence="3 4" key="1">
    <citation type="journal article" date="2018" name="Mol. Plant">
        <title>The genome of Artemisia annua provides insight into the evolution of Asteraceae family and artemisinin biosynthesis.</title>
        <authorList>
            <person name="Shen Q."/>
            <person name="Zhang L."/>
            <person name="Liao Z."/>
            <person name="Wang S."/>
            <person name="Yan T."/>
            <person name="Shi P."/>
            <person name="Liu M."/>
            <person name="Fu X."/>
            <person name="Pan Q."/>
            <person name="Wang Y."/>
            <person name="Lv Z."/>
            <person name="Lu X."/>
            <person name="Zhang F."/>
            <person name="Jiang W."/>
            <person name="Ma Y."/>
            <person name="Chen M."/>
            <person name="Hao X."/>
            <person name="Li L."/>
            <person name="Tang Y."/>
            <person name="Lv G."/>
            <person name="Zhou Y."/>
            <person name="Sun X."/>
            <person name="Brodelius P.E."/>
            <person name="Rose J.K.C."/>
            <person name="Tang K."/>
        </authorList>
    </citation>
    <scope>NUCLEOTIDE SEQUENCE [LARGE SCALE GENOMIC DNA]</scope>
    <source>
        <strain evidence="4">cv. Huhao1</strain>
        <tissue evidence="3">Leaf</tissue>
    </source>
</reference>
<proteinExistence type="predicted"/>
<feature type="region of interest" description="Disordered" evidence="1">
    <location>
        <begin position="92"/>
        <end position="113"/>
    </location>
</feature>
<protein>
    <recommendedName>
        <fullName evidence="2">DUF8040 domain-containing protein</fullName>
    </recommendedName>
</protein>
<dbReference type="InterPro" id="IPR058353">
    <property type="entry name" value="DUF8040"/>
</dbReference>
<organism evidence="3 4">
    <name type="scientific">Artemisia annua</name>
    <name type="common">Sweet wormwood</name>
    <dbReference type="NCBI Taxonomy" id="35608"/>
    <lineage>
        <taxon>Eukaryota</taxon>
        <taxon>Viridiplantae</taxon>
        <taxon>Streptophyta</taxon>
        <taxon>Embryophyta</taxon>
        <taxon>Tracheophyta</taxon>
        <taxon>Spermatophyta</taxon>
        <taxon>Magnoliopsida</taxon>
        <taxon>eudicotyledons</taxon>
        <taxon>Gunneridae</taxon>
        <taxon>Pentapetalae</taxon>
        <taxon>asterids</taxon>
        <taxon>campanulids</taxon>
        <taxon>Asterales</taxon>
        <taxon>Asteraceae</taxon>
        <taxon>Asteroideae</taxon>
        <taxon>Anthemideae</taxon>
        <taxon>Artemisiinae</taxon>
        <taxon>Artemisia</taxon>
    </lineage>
</organism>
<dbReference type="STRING" id="35608.A0A2U1L1Y8"/>
<comment type="caution">
    <text evidence="3">The sequence shown here is derived from an EMBL/GenBank/DDBJ whole genome shotgun (WGS) entry which is preliminary data.</text>
</comment>
<dbReference type="AlphaFoldDB" id="A0A2U1L1Y8"/>
<gene>
    <name evidence="3" type="ORF">CTI12_AA535520</name>
</gene>
<dbReference type="PANTHER" id="PTHR22930:SF228">
    <property type="entry name" value="PROTEIN ALP1-LIKE"/>
    <property type="match status" value="1"/>
</dbReference>
<evidence type="ECO:0000313" key="4">
    <source>
        <dbReference type="Proteomes" id="UP000245207"/>
    </source>
</evidence>
<dbReference type="Pfam" id="PF26138">
    <property type="entry name" value="DUF8040"/>
    <property type="match status" value="1"/>
</dbReference>
<sequence length="375" mass="42838">MAPSDKKAKKDKWSEEETLALCEFLNKYVTDHGRNVQFKWHKNVEAEYVESDDDLDVSQDGTQVQKSDMEKLENEGPGFFKTFLDEVNLADTTTPPNQSGIPKKIHKPTKANTKPKTITMKRRGRKSGGSAMLKEHLAQSKATQQRVIQYLESKTSTNNQSNKFSIDAVASVINHMIEAELIVKGSTLWLFAMDLFEDPVKREMITMDIEKQKKIEKLQFIDFLLDMINDTDLVAEYYYKHMYKEPCMTSQQKGEDWMNDVLNGNSIRCVNAFRMHPHIFKKLCRELQSNYGLKSSDKMSALEKLGVFVYTLALGVSNRDVGERFQCSGETISREFHDVLEAITAKGNDFHGLASDIIMPKDSNFPIPPQILNDK</sequence>
<dbReference type="OrthoDB" id="1681765at2759"/>
<dbReference type="InterPro" id="IPR045249">
    <property type="entry name" value="HARBI1-like"/>
</dbReference>
<evidence type="ECO:0000259" key="2">
    <source>
        <dbReference type="Pfam" id="PF26138"/>
    </source>
</evidence>
<dbReference type="PANTHER" id="PTHR22930">
    <property type="match status" value="1"/>
</dbReference>
<name>A0A2U1L1Y8_ARTAN</name>
<dbReference type="EMBL" id="PKPP01012067">
    <property type="protein sequence ID" value="PWA43005.1"/>
    <property type="molecule type" value="Genomic_DNA"/>
</dbReference>
<accession>A0A2U1L1Y8</accession>